<dbReference type="AlphaFoldDB" id="A0A1Y5IEF3"/>
<organism evidence="2">
    <name type="scientific">Ostreococcus tauri</name>
    <name type="common">Marine green alga</name>
    <dbReference type="NCBI Taxonomy" id="70448"/>
    <lineage>
        <taxon>Eukaryota</taxon>
        <taxon>Viridiplantae</taxon>
        <taxon>Chlorophyta</taxon>
        <taxon>Mamiellophyceae</taxon>
        <taxon>Mamiellales</taxon>
        <taxon>Bathycoccaceae</taxon>
        <taxon>Ostreococcus</taxon>
    </lineage>
</organism>
<feature type="region of interest" description="Disordered" evidence="1">
    <location>
        <begin position="44"/>
        <end position="98"/>
    </location>
</feature>
<evidence type="ECO:0000313" key="2">
    <source>
        <dbReference type="EMBL" id="OUS47969.1"/>
    </source>
</evidence>
<dbReference type="Proteomes" id="UP000195557">
    <property type="component" value="Unassembled WGS sequence"/>
</dbReference>
<gene>
    <name evidence="2" type="ORF">BE221DRAFT_190308</name>
</gene>
<evidence type="ECO:0000256" key="1">
    <source>
        <dbReference type="SAM" id="MobiDB-lite"/>
    </source>
</evidence>
<feature type="region of interest" description="Disordered" evidence="1">
    <location>
        <begin position="1"/>
        <end position="32"/>
    </location>
</feature>
<accession>A0A1Y5IEF3</accession>
<feature type="compositionally biased region" description="Pro residues" evidence="1">
    <location>
        <begin position="53"/>
        <end position="74"/>
    </location>
</feature>
<feature type="compositionally biased region" description="Basic and acidic residues" evidence="1">
    <location>
        <begin position="1"/>
        <end position="18"/>
    </location>
</feature>
<feature type="region of interest" description="Disordered" evidence="1">
    <location>
        <begin position="151"/>
        <end position="174"/>
    </location>
</feature>
<proteinExistence type="predicted"/>
<reference evidence="2" key="1">
    <citation type="submission" date="2017-04" db="EMBL/GenBank/DDBJ databases">
        <title>Population genomics of picophytoplankton unveils novel chromosome hypervariability.</title>
        <authorList>
            <consortium name="DOE Joint Genome Institute"/>
            <person name="Blanc-Mathieu R."/>
            <person name="Krasovec M."/>
            <person name="Hebrard M."/>
            <person name="Yau S."/>
            <person name="Desgranges E."/>
            <person name="Martin J."/>
            <person name="Schackwitz W."/>
            <person name="Kuo A."/>
            <person name="Salin G."/>
            <person name="Donnadieu C."/>
            <person name="Desdevises Y."/>
            <person name="Sanchez-Ferandin S."/>
            <person name="Moreau H."/>
            <person name="Rivals E."/>
            <person name="Grigoriev I.V."/>
            <person name="Grimsley N."/>
            <person name="Eyre-Walker A."/>
            <person name="Piganeau G."/>
        </authorList>
    </citation>
    <scope>NUCLEOTIDE SEQUENCE [LARGE SCALE GENOMIC DNA]</scope>
    <source>
        <strain evidence="2">RCC 1115</strain>
    </source>
</reference>
<feature type="compositionally biased region" description="Polar residues" evidence="1">
    <location>
        <begin position="86"/>
        <end position="98"/>
    </location>
</feature>
<protein>
    <submittedName>
        <fullName evidence="2">Uncharacterized protein</fullName>
    </submittedName>
</protein>
<sequence length="193" mass="21903">MTEINELRTERDKLKAKPEPVPVNPNVSSEKVNFDLGEEFKLDLPAIPERHPASPPPKPVYAPPPPPKPVYAPPEPEREYEYDVSTEMQRSYTTTKDVVTTYSDEIEEFEDDEPMNYGVIEEEEEVLEIVEYDSDGNEIIVESRTLEPGEELNANTVLDDYSERNSRSEPATTVARRGGLWARMDDAAEGIMD</sequence>
<dbReference type="EMBL" id="KZ155776">
    <property type="protein sequence ID" value="OUS47969.1"/>
    <property type="molecule type" value="Genomic_DNA"/>
</dbReference>
<name>A0A1Y5IEF3_OSTTA</name>